<sequence length="68" mass="7173">MAPRPSPPGSQQSRPLLLDPGGPEAKTGSFCCRVPRAAPGAPGALEPTARIQGLRARRRCPLLRTSSR</sequence>
<proteinExistence type="predicted"/>
<evidence type="ECO:0000313" key="3">
    <source>
        <dbReference type="Proteomes" id="UP001066276"/>
    </source>
</evidence>
<evidence type="ECO:0000313" key="2">
    <source>
        <dbReference type="EMBL" id="KAJ1143039.1"/>
    </source>
</evidence>
<dbReference type="AlphaFoldDB" id="A0AAV7QRE4"/>
<feature type="region of interest" description="Disordered" evidence="1">
    <location>
        <begin position="1"/>
        <end position="68"/>
    </location>
</feature>
<comment type="caution">
    <text evidence="2">The sequence shown here is derived from an EMBL/GenBank/DDBJ whole genome shotgun (WGS) entry which is preliminary data.</text>
</comment>
<reference evidence="2" key="1">
    <citation type="journal article" date="2022" name="bioRxiv">
        <title>Sequencing and chromosome-scale assembly of the giantPleurodeles waltlgenome.</title>
        <authorList>
            <person name="Brown T."/>
            <person name="Elewa A."/>
            <person name="Iarovenko S."/>
            <person name="Subramanian E."/>
            <person name="Araus A.J."/>
            <person name="Petzold A."/>
            <person name="Susuki M."/>
            <person name="Suzuki K.-i.T."/>
            <person name="Hayashi T."/>
            <person name="Toyoda A."/>
            <person name="Oliveira C."/>
            <person name="Osipova E."/>
            <person name="Leigh N.D."/>
            <person name="Simon A."/>
            <person name="Yun M.H."/>
        </authorList>
    </citation>
    <scope>NUCLEOTIDE SEQUENCE</scope>
    <source>
        <strain evidence="2">20211129_DDA</strain>
        <tissue evidence="2">Liver</tissue>
    </source>
</reference>
<feature type="compositionally biased region" description="Low complexity" evidence="1">
    <location>
        <begin position="9"/>
        <end position="18"/>
    </location>
</feature>
<organism evidence="2 3">
    <name type="scientific">Pleurodeles waltl</name>
    <name type="common">Iberian ribbed newt</name>
    <dbReference type="NCBI Taxonomy" id="8319"/>
    <lineage>
        <taxon>Eukaryota</taxon>
        <taxon>Metazoa</taxon>
        <taxon>Chordata</taxon>
        <taxon>Craniata</taxon>
        <taxon>Vertebrata</taxon>
        <taxon>Euteleostomi</taxon>
        <taxon>Amphibia</taxon>
        <taxon>Batrachia</taxon>
        <taxon>Caudata</taxon>
        <taxon>Salamandroidea</taxon>
        <taxon>Salamandridae</taxon>
        <taxon>Pleurodelinae</taxon>
        <taxon>Pleurodeles</taxon>
    </lineage>
</organism>
<accession>A0AAV7QRE4</accession>
<name>A0AAV7QRE4_PLEWA</name>
<dbReference type="EMBL" id="JANPWB010000010">
    <property type="protein sequence ID" value="KAJ1143039.1"/>
    <property type="molecule type" value="Genomic_DNA"/>
</dbReference>
<feature type="compositionally biased region" description="Basic residues" evidence="1">
    <location>
        <begin position="55"/>
        <end position="68"/>
    </location>
</feature>
<keyword evidence="3" id="KW-1185">Reference proteome</keyword>
<protein>
    <submittedName>
        <fullName evidence="2">Uncharacterized protein</fullName>
    </submittedName>
</protein>
<dbReference type="Proteomes" id="UP001066276">
    <property type="component" value="Chromosome 6"/>
</dbReference>
<gene>
    <name evidence="2" type="ORF">NDU88_009351</name>
</gene>
<evidence type="ECO:0000256" key="1">
    <source>
        <dbReference type="SAM" id="MobiDB-lite"/>
    </source>
</evidence>